<keyword evidence="7" id="KW-1133">Transmembrane helix</keyword>
<evidence type="ECO:0000313" key="14">
    <source>
        <dbReference type="EMBL" id="CAD9874489.1"/>
    </source>
</evidence>
<keyword evidence="8" id="KW-0560">Oxidoreductase</keyword>
<dbReference type="Pfam" id="PF00487">
    <property type="entry name" value="FA_desaturase"/>
    <property type="match status" value="1"/>
</dbReference>
<keyword evidence="5" id="KW-0812">Transmembrane</keyword>
<feature type="domain" description="Fatty acid desaturase" evidence="13">
    <location>
        <begin position="122"/>
        <end position="425"/>
    </location>
</feature>
<dbReference type="GO" id="GO:0006629">
    <property type="term" value="P:lipid metabolic process"/>
    <property type="evidence" value="ECO:0007669"/>
    <property type="project" value="UniProtKB-KW"/>
</dbReference>
<proteinExistence type="inferred from homology"/>
<keyword evidence="11" id="KW-0472">Membrane</keyword>
<dbReference type="PANTHER" id="PTHR19353:SF30">
    <property type="entry name" value="DELTA 8-(E)-SPHINGOLIPID DESATURASE"/>
    <property type="match status" value="1"/>
</dbReference>
<evidence type="ECO:0000256" key="4">
    <source>
        <dbReference type="ARBA" id="ARBA00022617"/>
    </source>
</evidence>
<dbReference type="InterPro" id="IPR005804">
    <property type="entry name" value="FA_desaturase_dom"/>
</dbReference>
<evidence type="ECO:0000256" key="10">
    <source>
        <dbReference type="ARBA" id="ARBA00023098"/>
    </source>
</evidence>
<dbReference type="AlphaFoldDB" id="A0A7S2V6J1"/>
<comment type="subcellular location">
    <subcellularLocation>
        <location evidence="1">Membrane</location>
        <topology evidence="1">Multi-pass membrane protein</topology>
    </subcellularLocation>
</comment>
<reference evidence="14" key="1">
    <citation type="submission" date="2021-01" db="EMBL/GenBank/DDBJ databases">
        <authorList>
            <person name="Corre E."/>
            <person name="Pelletier E."/>
            <person name="Niang G."/>
            <person name="Scheremetjew M."/>
            <person name="Finn R."/>
            <person name="Kale V."/>
            <person name="Holt S."/>
            <person name="Cochrane G."/>
            <person name="Meng A."/>
            <person name="Brown T."/>
            <person name="Cohen L."/>
        </authorList>
    </citation>
    <scope>NUCLEOTIDE SEQUENCE</scope>
    <source>
        <strain evidence="14">CCMP1661</strain>
    </source>
</reference>
<accession>A0A7S2V6J1</accession>
<keyword evidence="9" id="KW-0408">Iron</keyword>
<dbReference type="GO" id="GO:0016020">
    <property type="term" value="C:membrane"/>
    <property type="evidence" value="ECO:0007669"/>
    <property type="project" value="UniProtKB-SubCell"/>
</dbReference>
<evidence type="ECO:0000256" key="3">
    <source>
        <dbReference type="ARBA" id="ARBA00009295"/>
    </source>
</evidence>
<dbReference type="GO" id="GO:0046872">
    <property type="term" value="F:metal ion binding"/>
    <property type="evidence" value="ECO:0007669"/>
    <property type="project" value="UniProtKB-KW"/>
</dbReference>
<dbReference type="EMBL" id="HBHR01023068">
    <property type="protein sequence ID" value="CAD9874489.1"/>
    <property type="molecule type" value="Transcribed_RNA"/>
</dbReference>
<evidence type="ECO:0000256" key="8">
    <source>
        <dbReference type="ARBA" id="ARBA00023002"/>
    </source>
</evidence>
<protein>
    <recommendedName>
        <fullName evidence="13">Fatty acid desaturase domain-containing protein</fullName>
    </recommendedName>
</protein>
<name>A0A7S2V6J1_9STRA</name>
<evidence type="ECO:0000256" key="9">
    <source>
        <dbReference type="ARBA" id="ARBA00023004"/>
    </source>
</evidence>
<comment type="pathway">
    <text evidence="2">Lipid metabolism.</text>
</comment>
<evidence type="ECO:0000256" key="6">
    <source>
        <dbReference type="ARBA" id="ARBA00022723"/>
    </source>
</evidence>
<evidence type="ECO:0000256" key="5">
    <source>
        <dbReference type="ARBA" id="ARBA00022692"/>
    </source>
</evidence>
<gene>
    <name evidence="14" type="ORF">FJAP1339_LOCUS11842</name>
</gene>
<evidence type="ECO:0000256" key="1">
    <source>
        <dbReference type="ARBA" id="ARBA00004141"/>
    </source>
</evidence>
<sequence>MVSRLSLIVVSCVLLFYPSHSFNLGFSKLGSRTSTLPRSPAIALPVENDQLIAQPKQTDNSWVQNLDYDAFAKDVTELGKQLQADSGEEDVRHLNKILRWRNLAAVVGVATMWATPNPLTIAALSTWTYASWTMIAHHTCHGGYNRVDAGKYNSRGFALRTIQRRISDWCDWMYPEAWNVEHNRLHHYHLGEPKDPDLVERNLDFLRQRKSPMFMKYALVAGLIPVWKWFYYAPNTFKELQIQERRINKEPLPEKFDPLKAATFRTMLFPRDDGERALKEVLKPVQFFKKVLGPFLVSRFILLPAPLLAIPGMGQALFTNAIVNLVLAELLTNIHAFITIVTNHAGEDLYTFGDEVKPKTGSFYVRQIVSSANYAAGTDAVDFSHGWLNYQIEHHVWPDLSMLAYQKGAPQLKAICEKHGVPYIQESVWTRLRKTVDIMVGKTSMIPFPTELEPAKDKATKGVTWKSTNGAIDDE</sequence>
<evidence type="ECO:0000256" key="11">
    <source>
        <dbReference type="ARBA" id="ARBA00023136"/>
    </source>
</evidence>
<evidence type="ECO:0000256" key="7">
    <source>
        <dbReference type="ARBA" id="ARBA00022989"/>
    </source>
</evidence>
<evidence type="ECO:0000256" key="12">
    <source>
        <dbReference type="SAM" id="SignalP"/>
    </source>
</evidence>
<dbReference type="InterPro" id="IPR012171">
    <property type="entry name" value="Fatty_acid_desaturase"/>
</dbReference>
<keyword evidence="12" id="KW-0732">Signal</keyword>
<keyword evidence="6" id="KW-0479">Metal-binding</keyword>
<dbReference type="PANTHER" id="PTHR19353">
    <property type="entry name" value="FATTY ACID DESATURASE 2"/>
    <property type="match status" value="1"/>
</dbReference>
<keyword evidence="4" id="KW-0349">Heme</keyword>
<evidence type="ECO:0000259" key="13">
    <source>
        <dbReference type="Pfam" id="PF00487"/>
    </source>
</evidence>
<organism evidence="14">
    <name type="scientific">Fibrocapsa japonica</name>
    <dbReference type="NCBI Taxonomy" id="94617"/>
    <lineage>
        <taxon>Eukaryota</taxon>
        <taxon>Sar</taxon>
        <taxon>Stramenopiles</taxon>
        <taxon>Ochrophyta</taxon>
        <taxon>Raphidophyceae</taxon>
        <taxon>Chattonellales</taxon>
        <taxon>Chattonellaceae</taxon>
        <taxon>Fibrocapsa</taxon>
    </lineage>
</organism>
<dbReference type="GO" id="GO:0016717">
    <property type="term" value="F:oxidoreductase activity, acting on paired donors, with oxidation of a pair of donors resulting in the reduction of molecular oxygen to two molecules of water"/>
    <property type="evidence" value="ECO:0007669"/>
    <property type="project" value="TreeGrafter"/>
</dbReference>
<evidence type="ECO:0000256" key="2">
    <source>
        <dbReference type="ARBA" id="ARBA00005189"/>
    </source>
</evidence>
<feature type="chain" id="PRO_5031404543" description="Fatty acid desaturase domain-containing protein" evidence="12">
    <location>
        <begin position="22"/>
        <end position="475"/>
    </location>
</feature>
<feature type="signal peptide" evidence="12">
    <location>
        <begin position="1"/>
        <end position="21"/>
    </location>
</feature>
<keyword evidence="10" id="KW-0443">Lipid metabolism</keyword>
<comment type="similarity">
    <text evidence="3">Belongs to the fatty acid desaturase type 1 family.</text>
</comment>